<dbReference type="InterPro" id="IPR054537">
    <property type="entry name" value="HECA_N"/>
</dbReference>
<dbReference type="Pfam" id="PF15353">
    <property type="entry name" value="HECA_N"/>
    <property type="match status" value="1"/>
</dbReference>
<feature type="region of interest" description="Disordered" evidence="1">
    <location>
        <begin position="301"/>
        <end position="327"/>
    </location>
</feature>
<dbReference type="EMBL" id="HACG01005106">
    <property type="protein sequence ID" value="CEK51971.1"/>
    <property type="molecule type" value="Transcribed_RNA"/>
</dbReference>
<dbReference type="Pfam" id="PF16002">
    <property type="entry name" value="Headcase"/>
    <property type="match status" value="1"/>
</dbReference>
<gene>
    <name evidence="4" type="primary">ORF14992</name>
</gene>
<feature type="compositionally biased region" description="Basic and acidic residues" evidence="1">
    <location>
        <begin position="23"/>
        <end position="40"/>
    </location>
</feature>
<evidence type="ECO:0000313" key="4">
    <source>
        <dbReference type="EMBL" id="CEK51971.1"/>
    </source>
</evidence>
<feature type="region of interest" description="Disordered" evidence="1">
    <location>
        <begin position="146"/>
        <end position="267"/>
    </location>
</feature>
<dbReference type="PANTHER" id="PTHR13425">
    <property type="entry name" value="HEADCASE PROTEIN"/>
    <property type="match status" value="1"/>
</dbReference>
<accession>A0A0B6Y839</accession>
<sequence>MPNAKHIKNQRIVQEVVDNDNLNGDRHVNNREHEDDHDHGDNGARFQHCCVPTGCSDDPIDVTDPYDAVKVICNNDACTEGNWMHKDCFKIWEQSVLSFLRSCGRARSWSEKQRLQNLWTKKGYDLAYKACDCKCSRGHLRKDLDYITPPLNDNARKARKNKKKNDKPMPVVSTNHKTGHNVGQPPHHIQAVDNHSHHQRPQPLDNGTKLQKKELPDNNPQATTINGVKRRGSDNTINNNPSTKSTSSTNGITADRSRNNSIDENDSEILNDNIHSVVGSVAYTNNHVMLPENGLRLRTNSVSSTGSVGSQASSSGSIPSSADSSPFSGSPINGSIILKGKKVEHFELNHTGIFLHRHDLSAFSTLPRSKQNPYNIHIEDEQEDEDTRNFVLSNLTNKRMTALRCVLCKTHLPVFDRLPLVDGTLFLSPQAYDQFVVQVIWEGRIQFLNAVCIHCLEGASDAKCSACKTHWDGSSFVVGTMYTYDIFAAMPCCQKRLTCKHCRRAVIDISFGLDYYSQYSCMIICPYCKANDYHFIRSLNDTFSMKESIC</sequence>
<dbReference type="AlphaFoldDB" id="A0A0B6Y839"/>
<reference evidence="4" key="1">
    <citation type="submission" date="2014-12" db="EMBL/GenBank/DDBJ databases">
        <title>Insight into the proteome of Arion vulgaris.</title>
        <authorList>
            <person name="Aradska J."/>
            <person name="Bulat T."/>
            <person name="Smidak R."/>
            <person name="Sarate P."/>
            <person name="Gangsoo J."/>
            <person name="Sialana F."/>
            <person name="Bilban M."/>
            <person name="Lubec G."/>
        </authorList>
    </citation>
    <scope>NUCLEOTIDE SEQUENCE</scope>
    <source>
        <tissue evidence="4">Skin</tissue>
    </source>
</reference>
<feature type="domain" description="Headcase middle" evidence="3">
    <location>
        <begin position="349"/>
        <end position="539"/>
    </location>
</feature>
<feature type="domain" description="Headcase N-terminal" evidence="2">
    <location>
        <begin position="48"/>
        <end position="146"/>
    </location>
</feature>
<evidence type="ECO:0000256" key="1">
    <source>
        <dbReference type="SAM" id="MobiDB-lite"/>
    </source>
</evidence>
<dbReference type="PANTHER" id="PTHR13425:SF3">
    <property type="entry name" value="HEADCASE PROTEIN HOMOLOG"/>
    <property type="match status" value="1"/>
</dbReference>
<proteinExistence type="predicted"/>
<organism evidence="4">
    <name type="scientific">Arion vulgaris</name>
    <dbReference type="NCBI Taxonomy" id="1028688"/>
    <lineage>
        <taxon>Eukaryota</taxon>
        <taxon>Metazoa</taxon>
        <taxon>Spiralia</taxon>
        <taxon>Lophotrochozoa</taxon>
        <taxon>Mollusca</taxon>
        <taxon>Gastropoda</taxon>
        <taxon>Heterobranchia</taxon>
        <taxon>Euthyneura</taxon>
        <taxon>Panpulmonata</taxon>
        <taxon>Eupulmonata</taxon>
        <taxon>Stylommatophora</taxon>
        <taxon>Helicina</taxon>
        <taxon>Arionoidea</taxon>
        <taxon>Arionidae</taxon>
        <taxon>Arion</taxon>
    </lineage>
</organism>
<feature type="compositionally biased region" description="Low complexity" evidence="1">
    <location>
        <begin position="235"/>
        <end position="250"/>
    </location>
</feature>
<name>A0A0B6Y839_9EUPU</name>
<dbReference type="InterPro" id="IPR031947">
    <property type="entry name" value="Headcase_mid"/>
</dbReference>
<feature type="region of interest" description="Disordered" evidence="1">
    <location>
        <begin position="1"/>
        <end position="40"/>
    </location>
</feature>
<protein>
    <submittedName>
        <fullName evidence="4">Uncharacterized protein</fullName>
    </submittedName>
</protein>
<evidence type="ECO:0000259" key="2">
    <source>
        <dbReference type="Pfam" id="PF15353"/>
    </source>
</evidence>
<dbReference type="InterPro" id="IPR026066">
    <property type="entry name" value="Headcase"/>
</dbReference>
<evidence type="ECO:0000259" key="3">
    <source>
        <dbReference type="Pfam" id="PF16002"/>
    </source>
</evidence>